<name>A0AAD3H8N1_9STRA</name>
<dbReference type="EMBL" id="BLLK01000047">
    <property type="protein sequence ID" value="GFH54692.1"/>
    <property type="molecule type" value="Genomic_DNA"/>
</dbReference>
<evidence type="ECO:0000256" key="1">
    <source>
        <dbReference type="SAM" id="SignalP"/>
    </source>
</evidence>
<comment type="caution">
    <text evidence="2">The sequence shown here is derived from an EMBL/GenBank/DDBJ whole genome shotgun (WGS) entry which is preliminary data.</text>
</comment>
<reference evidence="2 3" key="1">
    <citation type="journal article" date="2021" name="Sci. Rep.">
        <title>The genome of the diatom Chaetoceros tenuissimus carries an ancient integrated fragment of an extant virus.</title>
        <authorList>
            <person name="Hongo Y."/>
            <person name="Kimura K."/>
            <person name="Takaki Y."/>
            <person name="Yoshida Y."/>
            <person name="Baba S."/>
            <person name="Kobayashi G."/>
            <person name="Nagasaki K."/>
            <person name="Hano T."/>
            <person name="Tomaru Y."/>
        </authorList>
    </citation>
    <scope>NUCLEOTIDE SEQUENCE [LARGE SCALE GENOMIC DNA]</scope>
    <source>
        <strain evidence="2 3">NIES-3715</strain>
    </source>
</reference>
<accession>A0AAD3H8N1</accession>
<feature type="signal peptide" evidence="1">
    <location>
        <begin position="1"/>
        <end position="20"/>
    </location>
</feature>
<keyword evidence="1" id="KW-0732">Signal</keyword>
<evidence type="ECO:0000313" key="2">
    <source>
        <dbReference type="EMBL" id="GFH54692.1"/>
    </source>
</evidence>
<sequence>MIASKRFLLTLLCLLSANEGACFSQSASNSRRDAIAFAVNSVAFLTLAPQIAAADDNVVLSDEEMAARIARKQALKNKAPVGMDKLPTAATDIRSDINPDAGVNLRGKSLSENAKATIAAQKEMKNRDKSQKREDLCEMLGRGC</sequence>
<evidence type="ECO:0000313" key="3">
    <source>
        <dbReference type="Proteomes" id="UP001054902"/>
    </source>
</evidence>
<protein>
    <submittedName>
        <fullName evidence="2">Uncharacterized protein</fullName>
    </submittedName>
</protein>
<keyword evidence="3" id="KW-1185">Reference proteome</keyword>
<organism evidence="2 3">
    <name type="scientific">Chaetoceros tenuissimus</name>
    <dbReference type="NCBI Taxonomy" id="426638"/>
    <lineage>
        <taxon>Eukaryota</taxon>
        <taxon>Sar</taxon>
        <taxon>Stramenopiles</taxon>
        <taxon>Ochrophyta</taxon>
        <taxon>Bacillariophyta</taxon>
        <taxon>Coscinodiscophyceae</taxon>
        <taxon>Chaetocerotophycidae</taxon>
        <taxon>Chaetocerotales</taxon>
        <taxon>Chaetocerotaceae</taxon>
        <taxon>Chaetoceros</taxon>
    </lineage>
</organism>
<proteinExistence type="predicted"/>
<gene>
    <name evidence="2" type="ORF">CTEN210_11168</name>
</gene>
<dbReference type="AlphaFoldDB" id="A0AAD3H8N1"/>
<feature type="chain" id="PRO_5041934238" evidence="1">
    <location>
        <begin position="21"/>
        <end position="144"/>
    </location>
</feature>
<dbReference type="Proteomes" id="UP001054902">
    <property type="component" value="Unassembled WGS sequence"/>
</dbReference>